<dbReference type="EMBL" id="CASHTH010002395">
    <property type="protein sequence ID" value="CAI8029328.1"/>
    <property type="molecule type" value="Genomic_DNA"/>
</dbReference>
<evidence type="ECO:0000313" key="1">
    <source>
        <dbReference type="EMBL" id="CAI8029328.1"/>
    </source>
</evidence>
<organism evidence="1 2">
    <name type="scientific">Geodia barretti</name>
    <name type="common">Barrett's horny sponge</name>
    <dbReference type="NCBI Taxonomy" id="519541"/>
    <lineage>
        <taxon>Eukaryota</taxon>
        <taxon>Metazoa</taxon>
        <taxon>Porifera</taxon>
        <taxon>Demospongiae</taxon>
        <taxon>Heteroscleromorpha</taxon>
        <taxon>Tetractinellida</taxon>
        <taxon>Astrophorina</taxon>
        <taxon>Geodiidae</taxon>
        <taxon>Geodia</taxon>
    </lineage>
</organism>
<dbReference type="AlphaFoldDB" id="A0AA35SHP0"/>
<dbReference type="PANTHER" id="PTHR30244:SF34">
    <property type="entry name" value="DTDP-4-AMINO-4,6-DIDEOXYGALACTOSE TRANSAMINASE"/>
    <property type="match status" value="1"/>
</dbReference>
<dbReference type="GO" id="GO:0008483">
    <property type="term" value="F:transaminase activity"/>
    <property type="evidence" value="ECO:0007669"/>
    <property type="project" value="TreeGrafter"/>
</dbReference>
<sequence length="419" mass="45457">MPARLAIDGGAPVIADAIPGGMHGPSLIDEREINAVTEVLRSGKLFRFIEDSNVANFEKEAAAYLGAKHALMVNSGTSAIICALTGVGIGPGDEVIVPGYTFIATAAAIVGVGAIPVIAEIDDSLGLDIADVERKITPHTKAILPVHMQGVPCRLEAIVELAQKRNLLVVEDCCQCIGGQYKGKYAGTWGDAGAWSLNYYKVISCGEGGLIFSDDYDVYERAAFAAEPGLPMWMSDSEWQNKPFSRQCYRTSEILGAIARVQLSKLEDILGHTRRLKKAFTAELAEEPKGYIRQHVDDPTGECGISAAIIVHDVELAKKYADALRAEGLNAGTAYNQGFPDRHIYTYWDSILFKHSPDASGYPWKDPSYKGNVEYSRDMCPQTLSILGRALRFGFNVNMQEEHARLMAAAINQVDDALG</sequence>
<dbReference type="Proteomes" id="UP001174909">
    <property type="component" value="Unassembled WGS sequence"/>
</dbReference>
<dbReference type="Gene3D" id="3.90.1150.10">
    <property type="entry name" value="Aspartate Aminotransferase, domain 1"/>
    <property type="match status" value="1"/>
</dbReference>
<dbReference type="InterPro" id="IPR015422">
    <property type="entry name" value="PyrdxlP-dep_Trfase_small"/>
</dbReference>
<gene>
    <name evidence="1" type="ORF">GBAR_LOCUS16666</name>
</gene>
<proteinExistence type="predicted"/>
<evidence type="ECO:0000313" key="2">
    <source>
        <dbReference type="Proteomes" id="UP001174909"/>
    </source>
</evidence>
<dbReference type="InterPro" id="IPR015421">
    <property type="entry name" value="PyrdxlP-dep_Trfase_major"/>
</dbReference>
<reference evidence="1" key="1">
    <citation type="submission" date="2023-03" db="EMBL/GenBank/DDBJ databases">
        <authorList>
            <person name="Steffen K."/>
            <person name="Cardenas P."/>
        </authorList>
    </citation>
    <scope>NUCLEOTIDE SEQUENCE</scope>
</reference>
<dbReference type="Pfam" id="PF01041">
    <property type="entry name" value="DegT_DnrJ_EryC1"/>
    <property type="match status" value="1"/>
</dbReference>
<dbReference type="InterPro" id="IPR015424">
    <property type="entry name" value="PyrdxlP-dep_Trfase"/>
</dbReference>
<accession>A0AA35SHP0</accession>
<protein>
    <submittedName>
        <fullName evidence="1">8-amino-3,8-dideoxy-alpha-D-manno-octulosonate transaminase</fullName>
    </submittedName>
</protein>
<comment type="caution">
    <text evidence="1">The sequence shown here is derived from an EMBL/GenBank/DDBJ whole genome shotgun (WGS) entry which is preliminary data.</text>
</comment>
<keyword evidence="2" id="KW-1185">Reference proteome</keyword>
<dbReference type="Gene3D" id="3.40.640.10">
    <property type="entry name" value="Type I PLP-dependent aspartate aminotransferase-like (Major domain)"/>
    <property type="match status" value="1"/>
</dbReference>
<name>A0AA35SHP0_GEOBA</name>
<dbReference type="CDD" id="cd00616">
    <property type="entry name" value="AHBA_syn"/>
    <property type="match status" value="1"/>
</dbReference>
<dbReference type="GO" id="GO:0000271">
    <property type="term" value="P:polysaccharide biosynthetic process"/>
    <property type="evidence" value="ECO:0007669"/>
    <property type="project" value="TreeGrafter"/>
</dbReference>
<dbReference type="InterPro" id="IPR000653">
    <property type="entry name" value="DegT/StrS_aminotransferase"/>
</dbReference>
<dbReference type="SUPFAM" id="SSF53383">
    <property type="entry name" value="PLP-dependent transferases"/>
    <property type="match status" value="1"/>
</dbReference>
<dbReference type="GO" id="GO:0030170">
    <property type="term" value="F:pyridoxal phosphate binding"/>
    <property type="evidence" value="ECO:0007669"/>
    <property type="project" value="TreeGrafter"/>
</dbReference>
<dbReference type="PANTHER" id="PTHR30244">
    <property type="entry name" value="TRANSAMINASE"/>
    <property type="match status" value="1"/>
</dbReference>